<feature type="domain" description="DUF4130" evidence="1">
    <location>
        <begin position="85"/>
        <end position="252"/>
    </location>
</feature>
<dbReference type="AlphaFoldDB" id="A0A1I6C108"/>
<dbReference type="EMBL" id="FOYD01000010">
    <property type="protein sequence ID" value="SFQ86837.1"/>
    <property type="molecule type" value="Genomic_DNA"/>
</dbReference>
<name>A0A1I6C108_9GAMM</name>
<dbReference type="STRING" id="1002526.SAMN05216578_11035"/>
<evidence type="ECO:0000259" key="1">
    <source>
        <dbReference type="Pfam" id="PF13566"/>
    </source>
</evidence>
<dbReference type="RefSeq" id="WP_090540165.1">
    <property type="nucleotide sequence ID" value="NZ_FOYD01000010.1"/>
</dbReference>
<dbReference type="InterPro" id="IPR025404">
    <property type="entry name" value="DUF4130"/>
</dbReference>
<proteinExistence type="predicted"/>
<evidence type="ECO:0000313" key="2">
    <source>
        <dbReference type="EMBL" id="SFQ86837.1"/>
    </source>
</evidence>
<dbReference type="OrthoDB" id="5290748at2"/>
<dbReference type="NCBIfam" id="TIGR03915">
    <property type="entry name" value="SAM_7_link_chp"/>
    <property type="match status" value="1"/>
</dbReference>
<protein>
    <submittedName>
        <fullName evidence="2">Probable DNA metabolism protein</fullName>
    </submittedName>
</protein>
<sequence length="269" mass="31251">MAIYLTDGSFEALLCAVYATYRSPAPVAIVDRSAYQASLLDDTVEVTTDPGIARRVLEGIDNVSDGQAGRLCLMIFLSEFADAPLLVCRLIRKLMRVRQADYLKNYADSDVLRAAQIRKMMDREIHRMHAFVRFQQGQDGFWYALVDPDFDVLPLLDDHFVRRFADMGWRIFDVRRGYGIAYDGEQVRLIDSLGAVLDPLRAQLDEARLDGQETAFQEMWKAYFKAVNIPARENRRQHLRQLPPRYWKYLSEKQLQRPERPTDLNLRDR</sequence>
<accession>A0A1I6C108</accession>
<reference evidence="2 3" key="1">
    <citation type="submission" date="2016-10" db="EMBL/GenBank/DDBJ databases">
        <authorList>
            <person name="de Groot N.N."/>
        </authorList>
    </citation>
    <scope>NUCLEOTIDE SEQUENCE [LARGE SCALE GENOMIC DNA]</scope>
    <source>
        <strain evidence="2 3">JCM 18415</strain>
    </source>
</reference>
<dbReference type="Proteomes" id="UP000242815">
    <property type="component" value="Unassembled WGS sequence"/>
</dbReference>
<dbReference type="Pfam" id="PF13566">
    <property type="entry name" value="DUF4130"/>
    <property type="match status" value="1"/>
</dbReference>
<dbReference type="InterPro" id="IPR023875">
    <property type="entry name" value="DNA_repair_put"/>
</dbReference>
<evidence type="ECO:0000313" key="3">
    <source>
        <dbReference type="Proteomes" id="UP000242815"/>
    </source>
</evidence>
<organism evidence="2 3">
    <name type="scientific">Halopseudomonas formosensis</name>
    <dbReference type="NCBI Taxonomy" id="1002526"/>
    <lineage>
        <taxon>Bacteria</taxon>
        <taxon>Pseudomonadati</taxon>
        <taxon>Pseudomonadota</taxon>
        <taxon>Gammaproteobacteria</taxon>
        <taxon>Pseudomonadales</taxon>
        <taxon>Pseudomonadaceae</taxon>
        <taxon>Halopseudomonas</taxon>
    </lineage>
</organism>
<gene>
    <name evidence="2" type="ORF">SAMN05216578_11035</name>
</gene>